<dbReference type="GeneID" id="103040441"/>
<dbReference type="NCBIfam" id="TIGR00447">
    <property type="entry name" value="pth"/>
    <property type="match status" value="1"/>
</dbReference>
<evidence type="ECO:0000256" key="6">
    <source>
        <dbReference type="SAM" id="MobiDB-lite"/>
    </source>
</evidence>
<dbReference type="PANTHER" id="PTHR17224:SF1">
    <property type="entry name" value="PEPTIDYL-TRNA HYDROLASE"/>
    <property type="match status" value="1"/>
</dbReference>
<keyword evidence="4" id="KW-0694">RNA-binding</keyword>
<dbReference type="SUPFAM" id="SSF53178">
    <property type="entry name" value="Peptidyl-tRNA hydrolase-like"/>
    <property type="match status" value="1"/>
</dbReference>
<dbReference type="Ensembl" id="ENSAMXT00005052454.1">
    <property type="protein sequence ID" value="ENSAMXP00005048349.1"/>
    <property type="gene ID" value="ENSAMXG00005022121.1"/>
</dbReference>
<dbReference type="KEGG" id="amex:103040441"/>
<dbReference type="PROSITE" id="PS01196">
    <property type="entry name" value="PEPT_TRNA_HYDROL_2"/>
    <property type="match status" value="1"/>
</dbReference>
<evidence type="ECO:0000256" key="2">
    <source>
        <dbReference type="ARBA" id="ARBA00022555"/>
    </source>
</evidence>
<reference evidence="7" key="1">
    <citation type="submission" date="2025-08" db="UniProtKB">
        <authorList>
            <consortium name="Ensembl"/>
        </authorList>
    </citation>
    <scope>IDENTIFICATION</scope>
</reference>
<feature type="region of interest" description="Disordered" evidence="6">
    <location>
        <begin position="247"/>
        <end position="278"/>
    </location>
</feature>
<evidence type="ECO:0000313" key="7">
    <source>
        <dbReference type="Ensembl" id="ENSAMXP00005048349.1"/>
    </source>
</evidence>
<evidence type="ECO:0000313" key="8">
    <source>
        <dbReference type="Proteomes" id="UP000694621"/>
    </source>
</evidence>
<dbReference type="GO" id="GO:0000049">
    <property type="term" value="F:tRNA binding"/>
    <property type="evidence" value="ECO:0007669"/>
    <property type="project" value="UniProtKB-KW"/>
</dbReference>
<name>A0A8B9RK24_ASTMX</name>
<organism evidence="7 8">
    <name type="scientific">Astyanax mexicanus</name>
    <name type="common">Blind cave fish</name>
    <name type="synonym">Astyanax fasciatus mexicanus</name>
    <dbReference type="NCBI Taxonomy" id="7994"/>
    <lineage>
        <taxon>Eukaryota</taxon>
        <taxon>Metazoa</taxon>
        <taxon>Chordata</taxon>
        <taxon>Craniata</taxon>
        <taxon>Vertebrata</taxon>
        <taxon>Euteleostomi</taxon>
        <taxon>Actinopterygii</taxon>
        <taxon>Neopterygii</taxon>
        <taxon>Teleostei</taxon>
        <taxon>Ostariophysi</taxon>
        <taxon>Characiformes</taxon>
        <taxon>Characoidei</taxon>
        <taxon>Acestrorhamphidae</taxon>
        <taxon>Acestrorhamphinae</taxon>
        <taxon>Astyanax</taxon>
    </lineage>
</organism>
<dbReference type="OrthoDB" id="1711136at2759"/>
<dbReference type="CTD" id="138428"/>
<dbReference type="EC" id="3.1.1.29" evidence="1"/>
<proteinExistence type="inferred from homology"/>
<dbReference type="PANTHER" id="PTHR17224">
    <property type="entry name" value="PEPTIDYL-TRNA HYDROLASE"/>
    <property type="match status" value="1"/>
</dbReference>
<dbReference type="Pfam" id="PF01195">
    <property type="entry name" value="Pept_tRNA_hydro"/>
    <property type="match status" value="1"/>
</dbReference>
<dbReference type="RefSeq" id="XP_007230078.2">
    <property type="nucleotide sequence ID" value="XM_007230016.4"/>
</dbReference>
<evidence type="ECO:0000256" key="4">
    <source>
        <dbReference type="ARBA" id="ARBA00022884"/>
    </source>
</evidence>
<comment type="similarity">
    <text evidence="5">Belongs to the PTH family.</text>
</comment>
<sequence length="278" mass="30532">MSNLQFALSLLMRNVRVRSEVWLFRFFRFSMALLRRMINKLVNRVMLGTVTLPCEKMASDTGLAVSGARKKMVVGLGNPGMNSSRHSVGMAVISALAERLGVAQQWKSDRQVSGEVIVSVYQDTQLVLLRPKLLMNVNGVSVAKAANKFSVQPKNILLVHDELDKALGKLAIKHGGSARGHNGVRSCVDCLQTDVMPRLRIGIGRPSGKTPVDRHVLGRFSKEEQIILNSVLEQSVDLLLTQITEPHLQTSPSGGRRAVGRSKERKPPVQPAEGQSQN</sequence>
<dbReference type="Gene3D" id="3.40.50.1470">
    <property type="entry name" value="Peptidyl-tRNA hydrolase"/>
    <property type="match status" value="1"/>
</dbReference>
<accession>A0A8B9RK24</accession>
<protein>
    <recommendedName>
        <fullName evidence="1">peptidyl-tRNA hydrolase</fullName>
        <ecNumber evidence="1">3.1.1.29</ecNumber>
    </recommendedName>
</protein>
<evidence type="ECO:0000256" key="5">
    <source>
        <dbReference type="ARBA" id="ARBA00038063"/>
    </source>
</evidence>
<dbReference type="InterPro" id="IPR018171">
    <property type="entry name" value="Pept_tRNA_hydro_CS"/>
</dbReference>
<dbReference type="InterPro" id="IPR036416">
    <property type="entry name" value="Pept_tRNA_hydro_sf"/>
</dbReference>
<keyword evidence="3" id="KW-0378">Hydrolase</keyword>
<dbReference type="GO" id="GO:0004045">
    <property type="term" value="F:peptidyl-tRNA hydrolase activity"/>
    <property type="evidence" value="ECO:0007669"/>
    <property type="project" value="UniProtKB-EC"/>
</dbReference>
<evidence type="ECO:0000256" key="3">
    <source>
        <dbReference type="ARBA" id="ARBA00022801"/>
    </source>
</evidence>
<dbReference type="Proteomes" id="UP000694621">
    <property type="component" value="Unplaced"/>
</dbReference>
<dbReference type="InterPro" id="IPR001328">
    <property type="entry name" value="Pept_tRNA_hydro"/>
</dbReference>
<dbReference type="CDD" id="cd00462">
    <property type="entry name" value="PTH"/>
    <property type="match status" value="1"/>
</dbReference>
<dbReference type="AlphaFoldDB" id="A0A8B9RK24"/>
<keyword evidence="2" id="KW-0820">tRNA-binding</keyword>
<evidence type="ECO:0000256" key="1">
    <source>
        <dbReference type="ARBA" id="ARBA00013260"/>
    </source>
</evidence>